<dbReference type="VEuPathDB" id="FungiDB:CC1G_12045"/>
<feature type="chain" id="PRO_5002727063" evidence="1">
    <location>
        <begin position="26"/>
        <end position="150"/>
    </location>
</feature>
<proteinExistence type="predicted"/>
<dbReference type="Proteomes" id="UP000001861">
    <property type="component" value="Unassembled WGS sequence"/>
</dbReference>
<organism evidence="2 3">
    <name type="scientific">Coprinopsis cinerea (strain Okayama-7 / 130 / ATCC MYA-4618 / FGSC 9003)</name>
    <name type="common">Inky cap fungus</name>
    <name type="synonym">Hormographiella aspergillata</name>
    <dbReference type="NCBI Taxonomy" id="240176"/>
    <lineage>
        <taxon>Eukaryota</taxon>
        <taxon>Fungi</taxon>
        <taxon>Dikarya</taxon>
        <taxon>Basidiomycota</taxon>
        <taxon>Agaricomycotina</taxon>
        <taxon>Agaricomycetes</taxon>
        <taxon>Agaricomycetidae</taxon>
        <taxon>Agaricales</taxon>
        <taxon>Agaricineae</taxon>
        <taxon>Psathyrellaceae</taxon>
        <taxon>Coprinopsis</taxon>
    </lineage>
</organism>
<name>A8N9K7_COPC7</name>
<gene>
    <name evidence="2" type="ORF">CC1G_12045</name>
</gene>
<protein>
    <submittedName>
        <fullName evidence="2">Uncharacterized protein</fullName>
    </submittedName>
</protein>
<dbReference type="OrthoDB" id="2317741at2759"/>
<evidence type="ECO:0000256" key="1">
    <source>
        <dbReference type="SAM" id="SignalP"/>
    </source>
</evidence>
<keyword evidence="1" id="KW-0732">Signal</keyword>
<keyword evidence="3" id="KW-1185">Reference proteome</keyword>
<dbReference type="OMA" id="PRANIVW"/>
<dbReference type="eggNOG" id="ENOG502SRNM">
    <property type="taxonomic scope" value="Eukaryota"/>
</dbReference>
<comment type="caution">
    <text evidence="2">The sequence shown here is derived from an EMBL/GenBank/DDBJ whole genome shotgun (WGS) entry which is preliminary data.</text>
</comment>
<dbReference type="EMBL" id="AACS02000007">
    <property type="protein sequence ID" value="EAU90292.1"/>
    <property type="molecule type" value="Genomic_DNA"/>
</dbReference>
<dbReference type="KEGG" id="cci:CC1G_12045"/>
<dbReference type="RefSeq" id="XP_001831513.1">
    <property type="nucleotide sequence ID" value="XM_001831461.2"/>
</dbReference>
<dbReference type="InParanoid" id="A8N9K7"/>
<reference evidence="2 3" key="1">
    <citation type="journal article" date="2010" name="Proc. Natl. Acad. Sci. U.S.A.">
        <title>Insights into evolution of multicellular fungi from the assembled chromosomes of the mushroom Coprinopsis cinerea (Coprinus cinereus).</title>
        <authorList>
            <person name="Stajich J.E."/>
            <person name="Wilke S.K."/>
            <person name="Ahren D."/>
            <person name="Au C.H."/>
            <person name="Birren B.W."/>
            <person name="Borodovsky M."/>
            <person name="Burns C."/>
            <person name="Canback B."/>
            <person name="Casselton L.A."/>
            <person name="Cheng C.K."/>
            <person name="Deng J."/>
            <person name="Dietrich F.S."/>
            <person name="Fargo D.C."/>
            <person name="Farman M.L."/>
            <person name="Gathman A.C."/>
            <person name="Goldberg J."/>
            <person name="Guigo R."/>
            <person name="Hoegger P.J."/>
            <person name="Hooker J.B."/>
            <person name="Huggins A."/>
            <person name="James T.Y."/>
            <person name="Kamada T."/>
            <person name="Kilaru S."/>
            <person name="Kodira C."/>
            <person name="Kues U."/>
            <person name="Kupfer D."/>
            <person name="Kwan H.S."/>
            <person name="Lomsadze A."/>
            <person name="Li W."/>
            <person name="Lilly W.W."/>
            <person name="Ma L.J."/>
            <person name="Mackey A.J."/>
            <person name="Manning G."/>
            <person name="Martin F."/>
            <person name="Muraguchi H."/>
            <person name="Natvig D.O."/>
            <person name="Palmerini H."/>
            <person name="Ramesh M.A."/>
            <person name="Rehmeyer C.J."/>
            <person name="Roe B.A."/>
            <person name="Shenoy N."/>
            <person name="Stanke M."/>
            <person name="Ter-Hovhannisyan V."/>
            <person name="Tunlid A."/>
            <person name="Velagapudi R."/>
            <person name="Vision T.J."/>
            <person name="Zeng Q."/>
            <person name="Zolan M.E."/>
            <person name="Pukkila P.J."/>
        </authorList>
    </citation>
    <scope>NUCLEOTIDE SEQUENCE [LARGE SCALE GENOMIC DNA]</scope>
    <source>
        <strain evidence="3">Okayama-7 / 130 / ATCC MYA-4618 / FGSC 9003</strain>
    </source>
</reference>
<dbReference type="AlphaFoldDB" id="A8N9K7"/>
<dbReference type="GeneID" id="6007998"/>
<evidence type="ECO:0000313" key="3">
    <source>
        <dbReference type="Proteomes" id="UP000001861"/>
    </source>
</evidence>
<accession>A8N9K7</accession>
<evidence type="ECO:0000313" key="2">
    <source>
        <dbReference type="EMBL" id="EAU90292.1"/>
    </source>
</evidence>
<sequence length="150" mass="16320">MASFSPVNFILAFFALFSCLHFTFAAPVDIAARSSRAVEIRDVFVPPIIEPNADSVWTIGTTQVVTWDVTHPPKQITNRLGRIVLRSEETGLLDLANPLAEGFDILNASQNVTVPNVKPGTYQIVLFGNSGNWGESFQIVGDYVPPAESA</sequence>
<feature type="signal peptide" evidence="1">
    <location>
        <begin position="1"/>
        <end position="25"/>
    </location>
</feature>